<organism evidence="1 2">
    <name type="scientific">Mycena indigotica</name>
    <dbReference type="NCBI Taxonomy" id="2126181"/>
    <lineage>
        <taxon>Eukaryota</taxon>
        <taxon>Fungi</taxon>
        <taxon>Dikarya</taxon>
        <taxon>Basidiomycota</taxon>
        <taxon>Agaricomycotina</taxon>
        <taxon>Agaricomycetes</taxon>
        <taxon>Agaricomycetidae</taxon>
        <taxon>Agaricales</taxon>
        <taxon>Marasmiineae</taxon>
        <taxon>Mycenaceae</taxon>
        <taxon>Mycena</taxon>
    </lineage>
</organism>
<dbReference type="RefSeq" id="XP_037223850.1">
    <property type="nucleotide sequence ID" value="XM_037358755.1"/>
</dbReference>
<dbReference type="GeneID" id="59341271"/>
<dbReference type="OrthoDB" id="3232941at2759"/>
<gene>
    <name evidence="1" type="ORF">MIND_00184400</name>
</gene>
<name>A0A8H6T876_9AGAR</name>
<dbReference type="AlphaFoldDB" id="A0A8H6T876"/>
<evidence type="ECO:0000313" key="1">
    <source>
        <dbReference type="EMBL" id="KAF7311742.1"/>
    </source>
</evidence>
<evidence type="ECO:0000313" key="2">
    <source>
        <dbReference type="Proteomes" id="UP000636479"/>
    </source>
</evidence>
<dbReference type="Proteomes" id="UP000636479">
    <property type="component" value="Unassembled WGS sequence"/>
</dbReference>
<dbReference type="EMBL" id="JACAZF010000002">
    <property type="protein sequence ID" value="KAF7311742.1"/>
    <property type="molecule type" value="Genomic_DNA"/>
</dbReference>
<accession>A0A8H6T876</accession>
<reference evidence="1" key="1">
    <citation type="submission" date="2020-05" db="EMBL/GenBank/DDBJ databases">
        <title>Mycena genomes resolve the evolution of fungal bioluminescence.</title>
        <authorList>
            <person name="Tsai I.J."/>
        </authorList>
    </citation>
    <scope>NUCLEOTIDE SEQUENCE</scope>
    <source>
        <strain evidence="1">171206Taipei</strain>
    </source>
</reference>
<sequence>MRHLLDFMSYAHFQVQTDDSLTAMQMSWEKMHKDLPVFQELGPERNDFNIPKLHNIRHYVDSIRLLGSADGYNTENTERLHIDLAKNGYRASNRRDYIQQMTRLAHPPRSSPPFLAISPVGLPRICTRAGLQAPF</sequence>
<keyword evidence="2" id="KW-1185">Reference proteome</keyword>
<comment type="caution">
    <text evidence="1">The sequence shown here is derived from an EMBL/GenBank/DDBJ whole genome shotgun (WGS) entry which is preliminary data.</text>
</comment>
<proteinExistence type="predicted"/>
<protein>
    <submittedName>
        <fullName evidence="1">Uncharacterized protein</fullName>
    </submittedName>
</protein>